<evidence type="ECO:0000313" key="7">
    <source>
        <dbReference type="EMBL" id="CBY42870.1"/>
    </source>
</evidence>
<dbReference type="GO" id="GO:0008173">
    <property type="term" value="F:RNA methyltransferase activity"/>
    <property type="evidence" value="ECO:0007669"/>
    <property type="project" value="InterPro"/>
</dbReference>
<comment type="similarity">
    <text evidence="5">Belongs to the class I-like SAM-binding methyltransferase superfamily. RsmB/NOP family.</text>
</comment>
<evidence type="ECO:0000259" key="6">
    <source>
        <dbReference type="PROSITE" id="PS51686"/>
    </source>
</evidence>
<dbReference type="Gene3D" id="3.40.50.150">
    <property type="entry name" value="Vaccinia Virus protein VP39"/>
    <property type="match status" value="1"/>
</dbReference>
<feature type="domain" description="SAM-dependent MTase RsmB/NOP-type" evidence="6">
    <location>
        <begin position="242"/>
        <end position="448"/>
    </location>
</feature>
<dbReference type="SUPFAM" id="SSF53335">
    <property type="entry name" value="S-adenosyl-L-methionine-dependent methyltransferases"/>
    <property type="match status" value="1"/>
</dbReference>
<dbReference type="InterPro" id="IPR029063">
    <property type="entry name" value="SAM-dependent_MTases_sf"/>
</dbReference>
<dbReference type="PANTHER" id="PTHR22807:SF34">
    <property type="entry name" value="TRNA (CYTOSINE(72)-C(5))-METHYLTRANSFERASE NSUN6"/>
    <property type="match status" value="1"/>
</dbReference>
<evidence type="ECO:0000256" key="3">
    <source>
        <dbReference type="ARBA" id="ARBA00022691"/>
    </source>
</evidence>
<gene>
    <name evidence="7" type="ORF">GSOID_T00026603001</name>
</gene>
<dbReference type="Pfam" id="PF01189">
    <property type="entry name" value="Methyltr_RsmB-F"/>
    <property type="match status" value="1"/>
</dbReference>
<dbReference type="AlphaFoldDB" id="E4Z592"/>
<dbReference type="GO" id="GO:0003723">
    <property type="term" value="F:RNA binding"/>
    <property type="evidence" value="ECO:0007669"/>
    <property type="project" value="UniProtKB-UniRule"/>
</dbReference>
<reference evidence="7" key="1">
    <citation type="journal article" date="2010" name="Science">
        <title>Plasticity of animal genome architecture unmasked by rapid evolution of a pelagic tunicate.</title>
        <authorList>
            <person name="Denoeud F."/>
            <person name="Henriet S."/>
            <person name="Mungpakdee S."/>
            <person name="Aury J.M."/>
            <person name="Da Silva C."/>
            <person name="Brinkmann H."/>
            <person name="Mikhaleva J."/>
            <person name="Olsen L.C."/>
            <person name="Jubin C."/>
            <person name="Canestro C."/>
            <person name="Bouquet J.M."/>
            <person name="Danks G."/>
            <person name="Poulain J."/>
            <person name="Campsteijn C."/>
            <person name="Adamski M."/>
            <person name="Cross I."/>
            <person name="Yadetie F."/>
            <person name="Muffato M."/>
            <person name="Louis A."/>
            <person name="Butcher S."/>
            <person name="Tsagkogeorga G."/>
            <person name="Konrad A."/>
            <person name="Singh S."/>
            <person name="Jensen M.F."/>
            <person name="Cong E.H."/>
            <person name="Eikeseth-Otteraa H."/>
            <person name="Noel B."/>
            <person name="Anthouard V."/>
            <person name="Porcel B.M."/>
            <person name="Kachouri-Lafond R."/>
            <person name="Nishino A."/>
            <person name="Ugolini M."/>
            <person name="Chourrout P."/>
            <person name="Nishida H."/>
            <person name="Aasland R."/>
            <person name="Huzurbazar S."/>
            <person name="Westhof E."/>
            <person name="Delsuc F."/>
            <person name="Lehrach H."/>
            <person name="Reinhardt R."/>
            <person name="Weissenbach J."/>
            <person name="Roy S.W."/>
            <person name="Artiguenave F."/>
            <person name="Postlethwait J.H."/>
            <person name="Manak J.R."/>
            <person name="Thompson E.M."/>
            <person name="Jaillon O."/>
            <person name="Du Pasquier L."/>
            <person name="Boudinot P."/>
            <person name="Liberles D.A."/>
            <person name="Volff J.N."/>
            <person name="Philippe H."/>
            <person name="Lenhard B."/>
            <person name="Roest Crollius H."/>
            <person name="Wincker P."/>
            <person name="Chourrout D."/>
        </authorList>
    </citation>
    <scope>NUCLEOTIDE SEQUENCE [LARGE SCALE GENOMIC DNA]</scope>
</reference>
<keyword evidence="3 5" id="KW-0949">S-adenosyl-L-methionine</keyword>
<feature type="binding site" evidence="5">
    <location>
        <position position="306"/>
    </location>
    <ligand>
        <name>S-adenosyl-L-methionine</name>
        <dbReference type="ChEBI" id="CHEBI:59789"/>
    </ligand>
</feature>
<dbReference type="InterPro" id="IPR049560">
    <property type="entry name" value="MeTrfase_RsmB-F_NOP2_cat"/>
</dbReference>
<feature type="active site" description="Nucleophile" evidence="5">
    <location>
        <position position="384"/>
    </location>
</feature>
<dbReference type="PRINTS" id="PR02008">
    <property type="entry name" value="RCMTFAMILY"/>
</dbReference>
<dbReference type="Proteomes" id="UP000011014">
    <property type="component" value="Unassembled WGS sequence"/>
</dbReference>
<keyword evidence="4 5" id="KW-0694">RNA-binding</keyword>
<evidence type="ECO:0000256" key="4">
    <source>
        <dbReference type="ARBA" id="ARBA00022884"/>
    </source>
</evidence>
<dbReference type="PANTHER" id="PTHR22807">
    <property type="entry name" value="NOP2 YEAST -RELATED NOL1/NOP2/FMU SUN DOMAIN-CONTAINING"/>
    <property type="match status" value="1"/>
</dbReference>
<dbReference type="PROSITE" id="PS51686">
    <property type="entry name" value="SAM_MT_RSMB_NOP"/>
    <property type="match status" value="1"/>
</dbReference>
<keyword evidence="2 5" id="KW-0808">Transferase</keyword>
<evidence type="ECO:0000256" key="2">
    <source>
        <dbReference type="ARBA" id="ARBA00022679"/>
    </source>
</evidence>
<dbReference type="PROSITE" id="PS50890">
    <property type="entry name" value="PUA"/>
    <property type="match status" value="1"/>
</dbReference>
<protein>
    <recommendedName>
        <fullName evidence="6">SAM-dependent MTase RsmB/NOP-type domain-containing protein</fullName>
    </recommendedName>
</protein>
<dbReference type="InterPro" id="IPR023267">
    <property type="entry name" value="RCMT"/>
</dbReference>
<comment type="caution">
    <text evidence="5">Lacks conserved residue(s) required for the propagation of feature annotation.</text>
</comment>
<feature type="binding site" evidence="5">
    <location>
        <position position="333"/>
    </location>
    <ligand>
        <name>S-adenosyl-L-methionine</name>
        <dbReference type="ChEBI" id="CHEBI:59789"/>
    </ligand>
</feature>
<sequence length="448" mass="50293">MSCENIRWKLSKEQASGRAKESFTQDKYKMIISIIMSKKLPDSYKTRYMKTPPIEKTGEELSLICIKTRIDNEVKPLRHPCDRQNYEEQNIIVDSSGGAALLRGADLFAPGIVTCTETFVGDIASLWCDSSNDPQSRSGKGKSKFILKGARFPIEEGFRDQLVFLGLGKVLIPRSDIFCENPVKSGIAVQMYRPVFDCPPISNHFLESCSSEAMLQNYASIKICETFAKNLPKAYSSEYRELLDMCAAPGGKTAYLLNRLSNDKWYAADKPSRVEMLKKNTSKIETNVEIIAGDSTKMNFKNEKFDGILLERVDKILLETLPSSLKFSTRISDAPCSATGSRPKPVNLHISERQISSYQKLQRKLIAEAVRLLKPGGVLCYSTCSVRAEENQENTKLIESKYGLQLLEENSFNPFSEKSELIGGINRIEVVDPLEDTIGYYCACLKKL</sequence>
<evidence type="ECO:0000256" key="5">
    <source>
        <dbReference type="PROSITE-ProRule" id="PRU01023"/>
    </source>
</evidence>
<keyword evidence="1 5" id="KW-0489">Methyltransferase</keyword>
<proteinExistence type="inferred from homology"/>
<evidence type="ECO:0000256" key="1">
    <source>
        <dbReference type="ARBA" id="ARBA00022603"/>
    </source>
</evidence>
<organism evidence="7">
    <name type="scientific">Oikopleura dioica</name>
    <name type="common">Tunicate</name>
    <dbReference type="NCBI Taxonomy" id="34765"/>
    <lineage>
        <taxon>Eukaryota</taxon>
        <taxon>Metazoa</taxon>
        <taxon>Chordata</taxon>
        <taxon>Tunicata</taxon>
        <taxon>Appendicularia</taxon>
        <taxon>Copelata</taxon>
        <taxon>Oikopleuridae</taxon>
        <taxon>Oikopleura</taxon>
    </lineage>
</organism>
<feature type="binding site" evidence="5">
    <location>
        <begin position="246"/>
        <end position="252"/>
    </location>
    <ligand>
        <name>S-adenosyl-L-methionine</name>
        <dbReference type="ChEBI" id="CHEBI:59789"/>
    </ligand>
</feature>
<dbReference type="EMBL" id="FN657597">
    <property type="protein sequence ID" value="CBY42870.1"/>
    <property type="molecule type" value="Genomic_DNA"/>
</dbReference>
<dbReference type="InterPro" id="IPR001678">
    <property type="entry name" value="MeTrfase_RsmB-F_NOP2_dom"/>
</dbReference>
<dbReference type="GO" id="GO:0001510">
    <property type="term" value="P:RNA methylation"/>
    <property type="evidence" value="ECO:0007669"/>
    <property type="project" value="InterPro"/>
</dbReference>
<dbReference type="CDD" id="cd02440">
    <property type="entry name" value="AdoMet_MTases"/>
    <property type="match status" value="1"/>
</dbReference>
<name>E4Z592_OIKDI</name>
<accession>E4Z592</accession>